<accession>A0D8E8</accession>
<organism evidence="2 3">
    <name type="scientific">Paramecium tetraurelia</name>
    <dbReference type="NCBI Taxonomy" id="5888"/>
    <lineage>
        <taxon>Eukaryota</taxon>
        <taxon>Sar</taxon>
        <taxon>Alveolata</taxon>
        <taxon>Ciliophora</taxon>
        <taxon>Intramacronucleata</taxon>
        <taxon>Oligohymenophorea</taxon>
        <taxon>Peniculida</taxon>
        <taxon>Parameciidae</taxon>
        <taxon>Paramecium</taxon>
    </lineage>
</organism>
<feature type="coiled-coil region" evidence="1">
    <location>
        <begin position="2"/>
        <end position="29"/>
    </location>
</feature>
<dbReference type="OrthoDB" id="10670417at2759"/>
<evidence type="ECO:0000313" key="2">
    <source>
        <dbReference type="EMBL" id="CAK79315.1"/>
    </source>
</evidence>
<reference evidence="2 3" key="1">
    <citation type="journal article" date="2006" name="Nature">
        <title>Global trends of whole-genome duplications revealed by the ciliate Paramecium tetraurelia.</title>
        <authorList>
            <consortium name="Genoscope"/>
            <person name="Aury J.-M."/>
            <person name="Jaillon O."/>
            <person name="Duret L."/>
            <person name="Noel B."/>
            <person name="Jubin C."/>
            <person name="Porcel B.M."/>
            <person name="Segurens B."/>
            <person name="Daubin V."/>
            <person name="Anthouard V."/>
            <person name="Aiach N."/>
            <person name="Arnaiz O."/>
            <person name="Billaut A."/>
            <person name="Beisson J."/>
            <person name="Blanc I."/>
            <person name="Bouhouche K."/>
            <person name="Camara F."/>
            <person name="Duharcourt S."/>
            <person name="Guigo R."/>
            <person name="Gogendeau D."/>
            <person name="Katinka M."/>
            <person name="Keller A.-M."/>
            <person name="Kissmehl R."/>
            <person name="Klotz C."/>
            <person name="Koll F."/>
            <person name="Le Moue A."/>
            <person name="Lepere C."/>
            <person name="Malinsky S."/>
            <person name="Nowacki M."/>
            <person name="Nowak J.K."/>
            <person name="Plattner H."/>
            <person name="Poulain J."/>
            <person name="Ruiz F."/>
            <person name="Serrano V."/>
            <person name="Zagulski M."/>
            <person name="Dessen P."/>
            <person name="Betermier M."/>
            <person name="Weissenbach J."/>
            <person name="Scarpelli C."/>
            <person name="Schachter V."/>
            <person name="Sperling L."/>
            <person name="Meyer E."/>
            <person name="Cohen J."/>
            <person name="Wincker P."/>
        </authorList>
    </citation>
    <scope>NUCLEOTIDE SEQUENCE [LARGE SCALE GENOMIC DNA]</scope>
    <source>
        <strain evidence="2 3">Stock d4-2</strain>
    </source>
</reference>
<dbReference type="RefSeq" id="XP_001446712.1">
    <property type="nucleotide sequence ID" value="XM_001446675.1"/>
</dbReference>
<dbReference type="KEGG" id="ptm:GSPATT00014261001"/>
<gene>
    <name evidence="2" type="ORF">GSPATT00014261001</name>
</gene>
<dbReference type="GeneID" id="5032496"/>
<name>A0D8E8_PARTE</name>
<protein>
    <submittedName>
        <fullName evidence="2">Uncharacterized protein</fullName>
    </submittedName>
</protein>
<keyword evidence="3" id="KW-1185">Reference proteome</keyword>
<dbReference type="AlphaFoldDB" id="A0D8E8"/>
<sequence length="163" mass="19101">MLDKNKIDINSYKQEISNIEEAISILDKEIKYDKNDEMEFISSDNQRDQLQNTFNQVSDFQAQGEQSKVLAGQYSGGLIHHVYIVQYFYLVPKDAKNLQDMCQKDFINSDGKKYRATIEGEKWQFDLGVKAQPHRKKMVYSILTNWNSGSTILWFKIQILYIN</sequence>
<dbReference type="InParanoid" id="A0D8E8"/>
<keyword evidence="1" id="KW-0175">Coiled coil</keyword>
<evidence type="ECO:0000256" key="1">
    <source>
        <dbReference type="SAM" id="Coils"/>
    </source>
</evidence>
<evidence type="ECO:0000313" key="3">
    <source>
        <dbReference type="Proteomes" id="UP000000600"/>
    </source>
</evidence>
<proteinExistence type="predicted"/>
<dbReference type="HOGENOM" id="CLU_1630235_0_0_1"/>
<dbReference type="EMBL" id="CT868330">
    <property type="protein sequence ID" value="CAK79315.1"/>
    <property type="molecule type" value="Genomic_DNA"/>
</dbReference>
<dbReference type="Proteomes" id="UP000000600">
    <property type="component" value="Unassembled WGS sequence"/>
</dbReference>